<keyword evidence="1" id="KW-0812">Transmembrane</keyword>
<evidence type="ECO:0000313" key="3">
    <source>
        <dbReference type="Proteomes" id="UP000321306"/>
    </source>
</evidence>
<comment type="caution">
    <text evidence="2">The sequence shown here is derived from an EMBL/GenBank/DDBJ whole genome shotgun (WGS) entry which is preliminary data.</text>
</comment>
<gene>
    <name evidence="2" type="ORF">DC3_17690</name>
</gene>
<organism evidence="2 3">
    <name type="scientific">Deinococcus cellulosilyticus (strain DSM 18568 / NBRC 106333 / KACC 11606 / 5516J-15)</name>
    <dbReference type="NCBI Taxonomy" id="1223518"/>
    <lineage>
        <taxon>Bacteria</taxon>
        <taxon>Thermotogati</taxon>
        <taxon>Deinococcota</taxon>
        <taxon>Deinococci</taxon>
        <taxon>Deinococcales</taxon>
        <taxon>Deinococcaceae</taxon>
        <taxon>Deinococcus</taxon>
    </lineage>
</organism>
<evidence type="ECO:0000256" key="1">
    <source>
        <dbReference type="SAM" id="Phobius"/>
    </source>
</evidence>
<dbReference type="RefSeq" id="WP_146883949.1">
    <property type="nucleotide sequence ID" value="NZ_BJXB01000006.1"/>
</dbReference>
<dbReference type="OrthoDB" id="53409at2"/>
<dbReference type="AlphaFoldDB" id="A0A511MZW9"/>
<feature type="transmembrane region" description="Helical" evidence="1">
    <location>
        <begin position="98"/>
        <end position="121"/>
    </location>
</feature>
<accession>A0A511MZW9</accession>
<sequence>MRGLSPEAMVLEEIRQMKLITPEEYLLIRTYIQTRTDHTSASQIKEIHQALQDRQISQATFEDTKAKLITRIRKEVKTREIVPLAAEAEEEKPRRNPLLLVLMLGMLVVGVGLTVSGIFGVKETETSRFLKAITVHPSSNLPMERFRQPDGTYAFDYPGTKLGESSHLVWFSPEKWWIRIERPLVQPSDFGRAREIASGLWQLNTSLGTLYAEVGTTGLHLRSEAFQKSFSGK</sequence>
<name>A0A511MZW9_DEIC1</name>
<evidence type="ECO:0000313" key="2">
    <source>
        <dbReference type="EMBL" id="GEM46134.1"/>
    </source>
</evidence>
<keyword evidence="1" id="KW-0472">Membrane</keyword>
<protein>
    <submittedName>
        <fullName evidence="2">Uncharacterized protein</fullName>
    </submittedName>
</protein>
<dbReference type="Proteomes" id="UP000321306">
    <property type="component" value="Unassembled WGS sequence"/>
</dbReference>
<dbReference type="EMBL" id="BJXB01000006">
    <property type="protein sequence ID" value="GEM46134.1"/>
    <property type="molecule type" value="Genomic_DNA"/>
</dbReference>
<proteinExistence type="predicted"/>
<keyword evidence="1" id="KW-1133">Transmembrane helix</keyword>
<keyword evidence="3" id="KW-1185">Reference proteome</keyword>
<reference evidence="2 3" key="1">
    <citation type="submission" date="2019-07" db="EMBL/GenBank/DDBJ databases">
        <title>Whole genome shotgun sequence of Deinococcus cellulosilyticus NBRC 106333.</title>
        <authorList>
            <person name="Hosoyama A."/>
            <person name="Uohara A."/>
            <person name="Ohji S."/>
            <person name="Ichikawa N."/>
        </authorList>
    </citation>
    <scope>NUCLEOTIDE SEQUENCE [LARGE SCALE GENOMIC DNA]</scope>
    <source>
        <strain evidence="2 3">NBRC 106333</strain>
    </source>
</reference>